<dbReference type="Pfam" id="PF00534">
    <property type="entry name" value="Glycos_transf_1"/>
    <property type="match status" value="1"/>
</dbReference>
<keyword evidence="2" id="KW-0808">Transferase</keyword>
<evidence type="ECO:0000313" key="3">
    <source>
        <dbReference type="Proteomes" id="UP000184192"/>
    </source>
</evidence>
<dbReference type="Gene3D" id="3.40.50.2000">
    <property type="entry name" value="Glycogen Phosphorylase B"/>
    <property type="match status" value="1"/>
</dbReference>
<sequence length="418" mass="48837">MKMVNKVEMNRLKIFISAYACEPGLGSEIGVGWHWVLEMSKYFELWVLTRQSNRHTIEPWIGEHPEYSDIHFLYYDWPKWARFWKKGMRGVRTYYNIWQACTNGIVKRTMQKNDIRIFHHLTYGNVMWKVSSYGQRQFFVWGPVGGMETIPMEYADHYDRKSKMIERMRHMAVSLMKRNAGFKRRCRNADLILCKTDITRMQIPKAHREKAILFTDVAVDEKQPATRKESVNSSEITEFVTVGRLDAWRGFDLVIEAMALFVKENQRIHLTIIGKGADEQRLKTLIARYGLEPYVTMAGKVDMDTYFEYMKKCDAVINASLKEGAVTVSFDSMALGKPLLCIDTTGYTRYFSEEYAIIVQRGERKITIQELGKGILTLTDKEKRADMGERARLAGKQFTWQSRGEEIRDAIMKAWNKQ</sequence>
<dbReference type="EMBL" id="FQZN01000021">
    <property type="protein sequence ID" value="SHJ29144.1"/>
    <property type="molecule type" value="Genomic_DNA"/>
</dbReference>
<dbReference type="InterPro" id="IPR001296">
    <property type="entry name" value="Glyco_trans_1"/>
</dbReference>
<dbReference type="eggNOG" id="COG0438">
    <property type="taxonomic scope" value="Bacteria"/>
</dbReference>
<evidence type="ECO:0000259" key="1">
    <source>
        <dbReference type="Pfam" id="PF00534"/>
    </source>
</evidence>
<dbReference type="GeneID" id="92713310"/>
<proteinExistence type="predicted"/>
<accession>A0A1M6I455</accession>
<gene>
    <name evidence="2" type="ORF">SAMN05444350_12145</name>
</gene>
<feature type="domain" description="Glycosyl transferase family 1" evidence="1">
    <location>
        <begin position="226"/>
        <end position="392"/>
    </location>
</feature>
<dbReference type="SUPFAM" id="SSF53756">
    <property type="entry name" value="UDP-Glycosyltransferase/glycogen phosphorylase"/>
    <property type="match status" value="1"/>
</dbReference>
<dbReference type="RefSeq" id="WP_243462349.1">
    <property type="nucleotide sequence ID" value="NZ_FQZN01000021.1"/>
</dbReference>
<dbReference type="GO" id="GO:0016757">
    <property type="term" value="F:glycosyltransferase activity"/>
    <property type="evidence" value="ECO:0007669"/>
    <property type="project" value="InterPro"/>
</dbReference>
<keyword evidence="3" id="KW-1185">Reference proteome</keyword>
<dbReference type="PANTHER" id="PTHR12526">
    <property type="entry name" value="GLYCOSYLTRANSFERASE"/>
    <property type="match status" value="1"/>
</dbReference>
<dbReference type="CDD" id="cd03801">
    <property type="entry name" value="GT4_PimA-like"/>
    <property type="match status" value="1"/>
</dbReference>
<organism evidence="2 3">
    <name type="scientific">Bacteroides stercorirosoris</name>
    <dbReference type="NCBI Taxonomy" id="871324"/>
    <lineage>
        <taxon>Bacteria</taxon>
        <taxon>Pseudomonadati</taxon>
        <taxon>Bacteroidota</taxon>
        <taxon>Bacteroidia</taxon>
        <taxon>Bacteroidales</taxon>
        <taxon>Bacteroidaceae</taxon>
        <taxon>Bacteroides</taxon>
    </lineage>
</organism>
<name>A0A1M6I455_9BACE</name>
<dbReference type="Proteomes" id="UP000184192">
    <property type="component" value="Unassembled WGS sequence"/>
</dbReference>
<dbReference type="AlphaFoldDB" id="A0A1M6I455"/>
<evidence type="ECO:0000313" key="2">
    <source>
        <dbReference type="EMBL" id="SHJ29144.1"/>
    </source>
</evidence>
<protein>
    <submittedName>
        <fullName evidence="2">Glycosyl transferases group 1</fullName>
    </submittedName>
</protein>
<reference evidence="3" key="1">
    <citation type="submission" date="2016-11" db="EMBL/GenBank/DDBJ databases">
        <authorList>
            <person name="Varghese N."/>
            <person name="Submissions S."/>
        </authorList>
    </citation>
    <scope>NUCLEOTIDE SEQUENCE [LARGE SCALE GENOMIC DNA]</scope>
    <source>
        <strain evidence="3">DSM 26884</strain>
    </source>
</reference>